<dbReference type="STRING" id="1206466.K0KPY6"/>
<proteinExistence type="predicted"/>
<dbReference type="HOGENOM" id="CLU_044063_1_0_1"/>
<dbReference type="GO" id="GO:0009423">
    <property type="term" value="P:chorismate biosynthetic process"/>
    <property type="evidence" value="ECO:0007669"/>
    <property type="project" value="TreeGrafter"/>
</dbReference>
<dbReference type="PANTHER" id="PTHR21089">
    <property type="entry name" value="SHIKIMATE DEHYDROGENASE"/>
    <property type="match status" value="1"/>
</dbReference>
<dbReference type="InterPro" id="IPR036291">
    <property type="entry name" value="NAD(P)-bd_dom_sf"/>
</dbReference>
<dbReference type="InterPro" id="IPR046346">
    <property type="entry name" value="Aminoacid_DH-like_N_sf"/>
</dbReference>
<dbReference type="Pfam" id="PF08501">
    <property type="entry name" value="Shikimate_dh_N"/>
    <property type="match status" value="1"/>
</dbReference>
<sequence>MTIPEQFESPDFQKLRETSQTFYLFGEHISKSKAPLLHNTTFQSVGLNNWEYKLYEGSDFQNFNEKFSNENLIGSAITMPNKVEGIKNVDFLDSIGKGCGSINTIYTKIDPQNNKKVKVGTNTDTVGIKESFLQNYPKETEILSKSPGLIYGGGGACRSAVFALYNLLKVPKIYIINRFAEEVEQVKQSMISNGFKGEIIHVSTPEQAKTLELPKLVVLTVPNFPPTTKEEIQARSTLDVFLKQDEPGIVLEMCYHPIIETTLYNDFLNSNWKVISGVEAMIYQGIAQQILWTGFSIDEIPTKRIIESLYKTIKEESKSI</sequence>
<dbReference type="SUPFAM" id="SSF53223">
    <property type="entry name" value="Aminoacid dehydrogenase-like, N-terminal domain"/>
    <property type="match status" value="1"/>
</dbReference>
<protein>
    <recommendedName>
        <fullName evidence="1">Shikimate dehydrogenase substrate binding N-terminal domain-containing protein</fullName>
    </recommendedName>
</protein>
<dbReference type="Gene3D" id="3.40.50.10860">
    <property type="entry name" value="Leucine Dehydrogenase, chain A, domain 1"/>
    <property type="match status" value="1"/>
</dbReference>
<dbReference type="SUPFAM" id="SSF51735">
    <property type="entry name" value="NAD(P)-binding Rossmann-fold domains"/>
    <property type="match status" value="1"/>
</dbReference>
<evidence type="ECO:0000259" key="1">
    <source>
        <dbReference type="Pfam" id="PF08501"/>
    </source>
</evidence>
<dbReference type="eggNOG" id="KOG0692">
    <property type="taxonomic scope" value="Eukaryota"/>
</dbReference>
<dbReference type="PANTHER" id="PTHR21089:SF1">
    <property type="entry name" value="BIFUNCTIONAL 3-DEHYDROQUINATE DEHYDRATASE_SHIKIMATE DEHYDROGENASE, CHLOROPLASTIC"/>
    <property type="match status" value="1"/>
</dbReference>
<keyword evidence="3" id="KW-1185">Reference proteome</keyword>
<feature type="domain" description="Shikimate dehydrogenase substrate binding N-terminal" evidence="1">
    <location>
        <begin position="24"/>
        <end position="105"/>
    </location>
</feature>
<accession>K0KPY6</accession>
<dbReference type="GO" id="GO:0019632">
    <property type="term" value="P:shikimate metabolic process"/>
    <property type="evidence" value="ECO:0007669"/>
    <property type="project" value="TreeGrafter"/>
</dbReference>
<comment type="caution">
    <text evidence="2">The sequence shown here is derived from an EMBL/GenBank/DDBJ whole genome shotgun (WGS) entry which is preliminary data.</text>
</comment>
<dbReference type="AlphaFoldDB" id="K0KPY6"/>
<dbReference type="Gene3D" id="3.40.50.720">
    <property type="entry name" value="NAD(P)-binding Rossmann-like Domain"/>
    <property type="match status" value="1"/>
</dbReference>
<dbReference type="InterPro" id="IPR013708">
    <property type="entry name" value="Shikimate_DH-bd_N"/>
</dbReference>
<dbReference type="EMBL" id="CAIF01000080">
    <property type="protein sequence ID" value="CCH43494.1"/>
    <property type="molecule type" value="Genomic_DNA"/>
</dbReference>
<evidence type="ECO:0000313" key="3">
    <source>
        <dbReference type="Proteomes" id="UP000009328"/>
    </source>
</evidence>
<gene>
    <name evidence="2" type="ORF">BN7_3044</name>
</gene>
<dbReference type="GO" id="GO:0004764">
    <property type="term" value="F:shikimate 3-dehydrogenase (NADP+) activity"/>
    <property type="evidence" value="ECO:0007669"/>
    <property type="project" value="InterPro"/>
</dbReference>
<dbReference type="Proteomes" id="UP000009328">
    <property type="component" value="Unassembled WGS sequence"/>
</dbReference>
<dbReference type="InParanoid" id="K0KPY6"/>
<organism evidence="2 3">
    <name type="scientific">Wickerhamomyces ciferrii (strain ATCC 14091 / BCRC 22168 / CBS 111 / JCM 3599 / NBRC 0793 / NRRL Y-1031 F-60-10)</name>
    <name type="common">Yeast</name>
    <name type="synonym">Pichia ciferrii</name>
    <dbReference type="NCBI Taxonomy" id="1206466"/>
    <lineage>
        <taxon>Eukaryota</taxon>
        <taxon>Fungi</taxon>
        <taxon>Dikarya</taxon>
        <taxon>Ascomycota</taxon>
        <taxon>Saccharomycotina</taxon>
        <taxon>Saccharomycetes</taxon>
        <taxon>Phaffomycetales</taxon>
        <taxon>Wickerhamomycetaceae</taxon>
        <taxon>Wickerhamomyces</taxon>
    </lineage>
</organism>
<evidence type="ECO:0000313" key="2">
    <source>
        <dbReference type="EMBL" id="CCH43494.1"/>
    </source>
</evidence>
<reference evidence="2 3" key="1">
    <citation type="journal article" date="2012" name="Eukaryot. Cell">
        <title>Draft genome sequence of Wickerhamomyces ciferrii NRRL Y-1031 F-60-10.</title>
        <authorList>
            <person name="Schneider J."/>
            <person name="Andrea H."/>
            <person name="Blom J."/>
            <person name="Jaenicke S."/>
            <person name="Ruckert C."/>
            <person name="Schorsch C."/>
            <person name="Szczepanowski R."/>
            <person name="Farwick M."/>
            <person name="Goesmann A."/>
            <person name="Puhler A."/>
            <person name="Schaffer S."/>
            <person name="Tauch A."/>
            <person name="Kohler T."/>
            <person name="Brinkrolf K."/>
        </authorList>
    </citation>
    <scope>NUCLEOTIDE SEQUENCE [LARGE SCALE GENOMIC DNA]</scope>
    <source>
        <strain evidence="3">ATCC 14091 / BCRC 22168 / CBS 111 / JCM 3599 / NBRC 0793 / NRRL Y-1031 F-60-10</strain>
    </source>
</reference>
<name>K0KPY6_WICCF</name>
<dbReference type="InterPro" id="IPR022893">
    <property type="entry name" value="Shikimate_DH_fam"/>
</dbReference>